<dbReference type="HOGENOM" id="CLU_048246_4_2_10"/>
<dbReference type="Proteomes" id="UP000002221">
    <property type="component" value="Chromosome"/>
</dbReference>
<dbReference type="SUPFAM" id="SSF109604">
    <property type="entry name" value="HD-domain/PDEase-like"/>
    <property type="match status" value="1"/>
</dbReference>
<evidence type="ECO:0000313" key="4">
    <source>
        <dbReference type="Proteomes" id="UP000002221"/>
    </source>
</evidence>
<accession>D0MDX7</accession>
<proteinExistence type="predicted"/>
<keyword evidence="1" id="KW-0812">Transmembrane</keyword>
<evidence type="ECO:0000313" key="3">
    <source>
        <dbReference type="EMBL" id="ACY49121.1"/>
    </source>
</evidence>
<dbReference type="eggNOG" id="COG1639">
    <property type="taxonomic scope" value="Bacteria"/>
</dbReference>
<dbReference type="KEGG" id="rmr:Rmar_2242"/>
<keyword evidence="4" id="KW-1185">Reference proteome</keyword>
<dbReference type="InterPro" id="IPR052340">
    <property type="entry name" value="RNase_Y/CdgJ"/>
</dbReference>
<dbReference type="PANTHER" id="PTHR33525">
    <property type="match status" value="1"/>
</dbReference>
<dbReference type="EMBL" id="CP001807">
    <property type="protein sequence ID" value="ACY49121.1"/>
    <property type="molecule type" value="Genomic_DNA"/>
</dbReference>
<dbReference type="InterPro" id="IPR013976">
    <property type="entry name" value="HDOD"/>
</dbReference>
<feature type="domain" description="HDOD" evidence="2">
    <location>
        <begin position="15"/>
        <end position="219"/>
    </location>
</feature>
<dbReference type="RefSeq" id="WP_012844731.1">
    <property type="nucleotide sequence ID" value="NC_013501.1"/>
</dbReference>
<dbReference type="AlphaFoldDB" id="D0MDX7"/>
<dbReference type="Gene3D" id="1.10.3210.10">
    <property type="entry name" value="Hypothetical protein af1432"/>
    <property type="match status" value="1"/>
</dbReference>
<dbReference type="PROSITE" id="PS51833">
    <property type="entry name" value="HDOD"/>
    <property type="match status" value="1"/>
</dbReference>
<keyword evidence="1" id="KW-0472">Membrane</keyword>
<feature type="transmembrane region" description="Helical" evidence="1">
    <location>
        <begin position="75"/>
        <end position="94"/>
    </location>
</feature>
<dbReference type="NCBIfam" id="TIGR00277">
    <property type="entry name" value="HDIG"/>
    <property type="match status" value="1"/>
</dbReference>
<dbReference type="Pfam" id="PF08668">
    <property type="entry name" value="HDOD"/>
    <property type="match status" value="1"/>
</dbReference>
<protein>
    <submittedName>
        <fullName evidence="3">Putative signal transduction protein</fullName>
    </submittedName>
</protein>
<reference evidence="3 4" key="1">
    <citation type="journal article" date="2009" name="Stand. Genomic Sci.">
        <title>Complete genome sequence of Rhodothermus marinus type strain (R-10).</title>
        <authorList>
            <person name="Nolan M."/>
            <person name="Tindall B.J."/>
            <person name="Pomrenke H."/>
            <person name="Lapidus A."/>
            <person name="Copeland A."/>
            <person name="Glavina Del Rio T."/>
            <person name="Lucas S."/>
            <person name="Chen F."/>
            <person name="Tice H."/>
            <person name="Cheng J.F."/>
            <person name="Saunders E."/>
            <person name="Han C."/>
            <person name="Bruce D."/>
            <person name="Goodwin L."/>
            <person name="Chain P."/>
            <person name="Pitluck S."/>
            <person name="Ovchinikova G."/>
            <person name="Pati A."/>
            <person name="Ivanova N."/>
            <person name="Mavromatis K."/>
            <person name="Chen A."/>
            <person name="Palaniappan K."/>
            <person name="Land M."/>
            <person name="Hauser L."/>
            <person name="Chang Y.J."/>
            <person name="Jeffries C.D."/>
            <person name="Brettin T."/>
            <person name="Goker M."/>
            <person name="Bristow J."/>
            <person name="Eisen J.A."/>
            <person name="Markowitz V."/>
            <person name="Hugenholtz P."/>
            <person name="Kyrpides N.C."/>
            <person name="Klenk H.P."/>
            <person name="Detter J.C."/>
        </authorList>
    </citation>
    <scope>NUCLEOTIDE SEQUENCE [LARGE SCALE GENOMIC DNA]</scope>
    <source>
        <strain evidence="4">ATCC 43812 / DSM 4252 / R-10</strain>
    </source>
</reference>
<dbReference type="OrthoDB" id="1495382at2"/>
<dbReference type="InterPro" id="IPR006675">
    <property type="entry name" value="HDIG_dom"/>
</dbReference>
<organism evidence="3 4">
    <name type="scientific">Rhodothermus marinus (strain ATCC 43812 / DSM 4252 / R-10)</name>
    <name type="common">Rhodothermus obamensis</name>
    <dbReference type="NCBI Taxonomy" id="518766"/>
    <lineage>
        <taxon>Bacteria</taxon>
        <taxon>Pseudomonadati</taxon>
        <taxon>Rhodothermota</taxon>
        <taxon>Rhodothermia</taxon>
        <taxon>Rhodothermales</taxon>
        <taxon>Rhodothermaceae</taxon>
        <taxon>Rhodothermus</taxon>
    </lineage>
</organism>
<dbReference type="PANTHER" id="PTHR33525:SF3">
    <property type="entry name" value="RIBONUCLEASE Y"/>
    <property type="match status" value="1"/>
</dbReference>
<evidence type="ECO:0000256" key="1">
    <source>
        <dbReference type="SAM" id="Phobius"/>
    </source>
</evidence>
<evidence type="ECO:0000259" key="2">
    <source>
        <dbReference type="PROSITE" id="PS51833"/>
    </source>
</evidence>
<name>D0MDX7_RHOM4</name>
<gene>
    <name evidence="3" type="ordered locus">Rmar_2242</name>
</gene>
<sequence length="317" mass="35983">MHAARPTLSRLELRCPPLPQTLVEAMKLLNRPDQLEVKPITRLVERDPVVVARLLQIVNSAYYGLRRTVSSVERAVVLLGPVSVAGIIVGMHMLQLRTTLPGSAMACFNRLAQHCQATAFLARHLLETVLPRLSGQTSVGFTAGLLHDFGKIMLIYNFPQEAVGFYEQQRLQNEVQARDERHLEQLLFGCDHTEAGEYVARKLNFPDVLVDVIRYHHVPHQTPATSEAYMITPAVAVADLVARTMGYAFTHPLTPEQCLEHPAWRLLQQRYNLSDWTPRSLLTHLQEQQEFLDQHVQHLSLPNPPQRNRRVLSTTHD</sequence>
<keyword evidence="1" id="KW-1133">Transmembrane helix</keyword>
<dbReference type="STRING" id="518766.Rmar_2242"/>